<dbReference type="RefSeq" id="WP_243330440.1">
    <property type="nucleotide sequence ID" value="NZ_AP027081.1"/>
</dbReference>
<dbReference type="InterPro" id="IPR005845">
    <property type="entry name" value="A-D-PHexomutase_a/b/a-II"/>
</dbReference>
<sequence>MSLEAARTYLASPHLEPELRAELEPLVAAAAAGDAAAGVEVNDRFFEPLAFGTGGLRGIMAAGLRRMNKPNVRRTTLALAQVAKARAPQAKTALVGFDTRLQSDVFAREAARVLAAQGYQVYLGTRPLPTPFLCYAMRKLGTACGIILTASHNPKEYNGYKAYDDKGAQVVAPWDAEIEAAMAQFPLVPEPPAAEGDARIQPIPAELEEGYLALGLSLMTRPEGFRPAKVLYTPFHGTGIAFVPELFKRAGIPLEICAAQAVQDGTFPTAPRPNPEEIAAYKAPLADAERLGADVVLANDPDADRIGLVAKRNGTWELMSGNDLAALTLDYLCTLKRLKGTMVTTVVTSDLLPVVGRHHGLEVMWTLTGFKNIAICMNLIEKRGETYAFSAEESFGMQLSDQMRDKDGVLASLVVAEMVGYYKSKGMGPYEAVEALKARIGAYHNRLVNLEDPRPGGAVRFAEAMARIRQAGLTAFAGERVVSWEDFQTGLWHGEGREETIVDSPDRREVATPIDRSNVLKFRLESGAFAAFRPSGTEPKLKVYLQSRTDEALLDRMETEARQLLGL</sequence>
<feature type="domain" description="Alpha-D-phosphohexomutase alpha/beta/alpha" evidence="11">
    <location>
        <begin position="321"/>
        <end position="423"/>
    </location>
</feature>
<accession>A0AA48GSX1</accession>
<reference evidence="12" key="1">
    <citation type="journal article" date="2023" name="Int. J. Syst. Evol. Microbiol.">
        <title>Mesoterricola silvestris gen. nov., sp. nov., Mesoterricola sediminis sp. nov., Geothrix oryzae sp. nov., Geothrix edaphica sp. nov., Geothrix rubra sp. nov., and Geothrix limicola sp. nov., six novel members of Acidobacteriota isolated from soils.</title>
        <authorList>
            <person name="Itoh H."/>
            <person name="Sugisawa Y."/>
            <person name="Mise K."/>
            <person name="Xu Z."/>
            <person name="Kuniyasu M."/>
            <person name="Ushijima N."/>
            <person name="Kawano K."/>
            <person name="Kobayashi E."/>
            <person name="Shiratori Y."/>
            <person name="Masuda Y."/>
            <person name="Senoo K."/>
        </authorList>
    </citation>
    <scope>NUCLEOTIDE SEQUENCE</scope>
    <source>
        <strain evidence="12">W786</strain>
    </source>
</reference>
<evidence type="ECO:0000256" key="4">
    <source>
        <dbReference type="ARBA" id="ARBA00022723"/>
    </source>
</evidence>
<dbReference type="Pfam" id="PF00408">
    <property type="entry name" value="PGM_PMM_IV"/>
    <property type="match status" value="1"/>
</dbReference>
<evidence type="ECO:0000259" key="10">
    <source>
        <dbReference type="Pfam" id="PF02879"/>
    </source>
</evidence>
<dbReference type="PANTHER" id="PTHR45745">
    <property type="entry name" value="PHOSPHOMANNOMUTASE 45A"/>
    <property type="match status" value="1"/>
</dbReference>
<dbReference type="InterPro" id="IPR016055">
    <property type="entry name" value="A-D-PHexomutase_a/b/a-I/II/III"/>
</dbReference>
<evidence type="ECO:0000313" key="12">
    <source>
        <dbReference type="EMBL" id="BDU77079.1"/>
    </source>
</evidence>
<dbReference type="Gene3D" id="3.30.310.50">
    <property type="entry name" value="Alpha-D-phosphohexomutase, C-terminal domain"/>
    <property type="match status" value="1"/>
</dbReference>
<dbReference type="GO" id="GO:0006166">
    <property type="term" value="P:purine ribonucleoside salvage"/>
    <property type="evidence" value="ECO:0007669"/>
    <property type="project" value="TreeGrafter"/>
</dbReference>
<dbReference type="InterPro" id="IPR005841">
    <property type="entry name" value="Alpha-D-phosphohexomutase_SF"/>
</dbReference>
<name>A0AA48GSX1_9BACT</name>
<dbReference type="GO" id="GO:0008973">
    <property type="term" value="F:phosphopentomutase activity"/>
    <property type="evidence" value="ECO:0007669"/>
    <property type="project" value="TreeGrafter"/>
</dbReference>
<gene>
    <name evidence="12" type="ORF">METESE_20370</name>
</gene>
<dbReference type="InterPro" id="IPR005846">
    <property type="entry name" value="A-D-PHexomutase_a/b/a-III"/>
</dbReference>
<evidence type="ECO:0000256" key="3">
    <source>
        <dbReference type="ARBA" id="ARBA00022553"/>
    </source>
</evidence>
<proteinExistence type="inferred from homology"/>
<feature type="domain" description="Alpha-D-phosphohexomutase alpha/beta/alpha" evidence="9">
    <location>
        <begin position="50"/>
        <end position="183"/>
    </location>
</feature>
<keyword evidence="3" id="KW-0597">Phosphoprotein</keyword>
<dbReference type="GO" id="GO:0000287">
    <property type="term" value="F:magnesium ion binding"/>
    <property type="evidence" value="ECO:0007669"/>
    <property type="project" value="InterPro"/>
</dbReference>
<dbReference type="Proteomes" id="UP001228113">
    <property type="component" value="Chromosome"/>
</dbReference>
<evidence type="ECO:0000313" key="13">
    <source>
        <dbReference type="Proteomes" id="UP001228113"/>
    </source>
</evidence>
<dbReference type="Gene3D" id="3.40.120.10">
    <property type="entry name" value="Alpha-D-Glucose-1,6-Bisphosphate, subunit A, domain 3"/>
    <property type="match status" value="3"/>
</dbReference>
<dbReference type="CDD" id="cd05799">
    <property type="entry name" value="PGM2"/>
    <property type="match status" value="1"/>
</dbReference>
<keyword evidence="4 7" id="KW-0479">Metal-binding</keyword>
<keyword evidence="5 7" id="KW-0460">Magnesium</keyword>
<dbReference type="InterPro" id="IPR005844">
    <property type="entry name" value="A-D-PHexomutase_a/b/a-I"/>
</dbReference>
<dbReference type="Pfam" id="PF02879">
    <property type="entry name" value="PGM_PMM_II"/>
    <property type="match status" value="1"/>
</dbReference>
<evidence type="ECO:0000256" key="1">
    <source>
        <dbReference type="ARBA" id="ARBA00001946"/>
    </source>
</evidence>
<dbReference type="Pfam" id="PF02878">
    <property type="entry name" value="PGM_PMM_I"/>
    <property type="match status" value="1"/>
</dbReference>
<evidence type="ECO:0000259" key="8">
    <source>
        <dbReference type="Pfam" id="PF00408"/>
    </source>
</evidence>
<dbReference type="SUPFAM" id="SSF53738">
    <property type="entry name" value="Phosphoglucomutase, first 3 domains"/>
    <property type="match status" value="3"/>
</dbReference>
<dbReference type="EMBL" id="AP027081">
    <property type="protein sequence ID" value="BDU77079.1"/>
    <property type="molecule type" value="Genomic_DNA"/>
</dbReference>
<dbReference type="InterPro" id="IPR005843">
    <property type="entry name" value="A-D-PHexomutase_C"/>
</dbReference>
<dbReference type="KEGG" id="msea:METESE_20370"/>
<evidence type="ECO:0000256" key="5">
    <source>
        <dbReference type="ARBA" id="ARBA00022842"/>
    </source>
</evidence>
<keyword evidence="13" id="KW-1185">Reference proteome</keyword>
<dbReference type="GO" id="GO:0005975">
    <property type="term" value="P:carbohydrate metabolic process"/>
    <property type="evidence" value="ECO:0007669"/>
    <property type="project" value="InterPro"/>
</dbReference>
<organism evidence="12 13">
    <name type="scientific">Mesoterricola sediminis</name>
    <dbReference type="NCBI Taxonomy" id="2927980"/>
    <lineage>
        <taxon>Bacteria</taxon>
        <taxon>Pseudomonadati</taxon>
        <taxon>Acidobacteriota</taxon>
        <taxon>Holophagae</taxon>
        <taxon>Holophagales</taxon>
        <taxon>Holophagaceae</taxon>
        <taxon>Mesoterricola</taxon>
    </lineage>
</organism>
<dbReference type="Pfam" id="PF02880">
    <property type="entry name" value="PGM_PMM_III"/>
    <property type="match status" value="1"/>
</dbReference>
<dbReference type="PROSITE" id="PS00710">
    <property type="entry name" value="PGM_PMM"/>
    <property type="match status" value="1"/>
</dbReference>
<feature type="domain" description="Alpha-D-phosphohexomutase C-terminal" evidence="8">
    <location>
        <begin position="502"/>
        <end position="560"/>
    </location>
</feature>
<comment type="cofactor">
    <cofactor evidence="1">
        <name>Mg(2+)</name>
        <dbReference type="ChEBI" id="CHEBI:18420"/>
    </cofactor>
</comment>
<feature type="domain" description="Alpha-D-phosphohexomutase alpha/beta/alpha" evidence="10">
    <location>
        <begin position="226"/>
        <end position="312"/>
    </location>
</feature>
<dbReference type="InterPro" id="IPR016066">
    <property type="entry name" value="A-D-PHexomutase_CS"/>
</dbReference>
<evidence type="ECO:0000259" key="9">
    <source>
        <dbReference type="Pfam" id="PF02878"/>
    </source>
</evidence>
<dbReference type="AlphaFoldDB" id="A0AA48GSX1"/>
<keyword evidence="6" id="KW-0413">Isomerase</keyword>
<evidence type="ECO:0000256" key="6">
    <source>
        <dbReference type="ARBA" id="ARBA00023235"/>
    </source>
</evidence>
<dbReference type="InterPro" id="IPR036900">
    <property type="entry name" value="A-D-PHexomutase_C_sf"/>
</dbReference>
<dbReference type="SUPFAM" id="SSF55957">
    <property type="entry name" value="Phosphoglucomutase, C-terminal domain"/>
    <property type="match status" value="1"/>
</dbReference>
<dbReference type="PRINTS" id="PR00509">
    <property type="entry name" value="PGMPMM"/>
</dbReference>
<comment type="similarity">
    <text evidence="2 7">Belongs to the phosphohexose mutase family.</text>
</comment>
<dbReference type="PANTHER" id="PTHR45745:SF1">
    <property type="entry name" value="PHOSPHOGLUCOMUTASE 2B-RELATED"/>
    <property type="match status" value="1"/>
</dbReference>
<evidence type="ECO:0000256" key="2">
    <source>
        <dbReference type="ARBA" id="ARBA00010231"/>
    </source>
</evidence>
<evidence type="ECO:0000259" key="11">
    <source>
        <dbReference type="Pfam" id="PF02880"/>
    </source>
</evidence>
<protein>
    <submittedName>
        <fullName evidence="12">Phosphomannomutase</fullName>
    </submittedName>
</protein>
<evidence type="ECO:0000256" key="7">
    <source>
        <dbReference type="RuleBase" id="RU004326"/>
    </source>
</evidence>